<evidence type="ECO:0000313" key="5">
    <source>
        <dbReference type="Proteomes" id="UP000199564"/>
    </source>
</evidence>
<keyword evidence="1 4" id="KW-0808">Transferase</keyword>
<dbReference type="GO" id="GO:0005737">
    <property type="term" value="C:cytoplasm"/>
    <property type="evidence" value="ECO:0007669"/>
    <property type="project" value="TreeGrafter"/>
</dbReference>
<dbReference type="PANTHER" id="PTHR43626:SF4">
    <property type="entry name" value="GCN5-RELATED N-ACETYLTRANSFERASE 2, CHLOROPLASTIC"/>
    <property type="match status" value="1"/>
</dbReference>
<evidence type="ECO:0000313" key="4">
    <source>
        <dbReference type="EMBL" id="SFO64346.1"/>
    </source>
</evidence>
<dbReference type="CDD" id="cd04301">
    <property type="entry name" value="NAT_SF"/>
    <property type="match status" value="1"/>
</dbReference>
<dbReference type="STRING" id="226506.SAMN04488519_11052"/>
<gene>
    <name evidence="4" type="ORF">SAMN04488519_11052</name>
</gene>
<dbReference type="RefSeq" id="WP_091655173.1">
    <property type="nucleotide sequence ID" value="NZ_FOVW01000010.1"/>
</dbReference>
<dbReference type="Proteomes" id="UP000199564">
    <property type="component" value="Unassembled WGS sequence"/>
</dbReference>
<dbReference type="GO" id="GO:0008080">
    <property type="term" value="F:N-acetyltransferase activity"/>
    <property type="evidence" value="ECO:0007669"/>
    <property type="project" value="InterPro"/>
</dbReference>
<dbReference type="EMBL" id="FOVW01000010">
    <property type="protein sequence ID" value="SFO64346.1"/>
    <property type="molecule type" value="Genomic_DNA"/>
</dbReference>
<dbReference type="InterPro" id="IPR016181">
    <property type="entry name" value="Acyl_CoA_acyltransferase"/>
</dbReference>
<dbReference type="PANTHER" id="PTHR43626">
    <property type="entry name" value="ACYL-COA N-ACYLTRANSFERASE"/>
    <property type="match status" value="1"/>
</dbReference>
<keyword evidence="5" id="KW-1185">Reference proteome</keyword>
<dbReference type="AlphaFoldDB" id="A0A1I5IVX3"/>
<organism evidence="4 5">
    <name type="scientific">Algoriphagus ornithinivorans</name>
    <dbReference type="NCBI Taxonomy" id="226506"/>
    <lineage>
        <taxon>Bacteria</taxon>
        <taxon>Pseudomonadati</taxon>
        <taxon>Bacteroidota</taxon>
        <taxon>Cytophagia</taxon>
        <taxon>Cytophagales</taxon>
        <taxon>Cyclobacteriaceae</taxon>
        <taxon>Algoriphagus</taxon>
    </lineage>
</organism>
<name>A0A1I5IVX3_9BACT</name>
<evidence type="ECO:0000259" key="3">
    <source>
        <dbReference type="PROSITE" id="PS51186"/>
    </source>
</evidence>
<dbReference type="InterPro" id="IPR000182">
    <property type="entry name" value="GNAT_dom"/>
</dbReference>
<dbReference type="SUPFAM" id="SSF55729">
    <property type="entry name" value="Acyl-CoA N-acyltransferases (Nat)"/>
    <property type="match status" value="1"/>
</dbReference>
<keyword evidence="2" id="KW-0012">Acyltransferase</keyword>
<evidence type="ECO:0000256" key="2">
    <source>
        <dbReference type="ARBA" id="ARBA00023315"/>
    </source>
</evidence>
<feature type="domain" description="N-acetyltransferase" evidence="3">
    <location>
        <begin position="1"/>
        <end position="135"/>
    </location>
</feature>
<proteinExistence type="predicted"/>
<dbReference type="Pfam" id="PF13508">
    <property type="entry name" value="Acetyltransf_7"/>
    <property type="match status" value="1"/>
</dbReference>
<reference evidence="5" key="1">
    <citation type="submission" date="2016-10" db="EMBL/GenBank/DDBJ databases">
        <authorList>
            <person name="Varghese N."/>
            <person name="Submissions S."/>
        </authorList>
    </citation>
    <scope>NUCLEOTIDE SEQUENCE [LARGE SCALE GENOMIC DNA]</scope>
    <source>
        <strain evidence="5">DSM 15282</strain>
    </source>
</reference>
<evidence type="ECO:0000256" key="1">
    <source>
        <dbReference type="ARBA" id="ARBA00022679"/>
    </source>
</evidence>
<protein>
    <submittedName>
        <fullName evidence="4">Acetyltransferase (GNAT) domain-containing protein</fullName>
    </submittedName>
</protein>
<dbReference type="Gene3D" id="3.40.630.30">
    <property type="match status" value="1"/>
</dbReference>
<accession>A0A1I5IVX3</accession>
<sequence>MISFQIEDIVSLEEFIAVLNSSGLAERRPMDNPNQLQKMLIGSNLIITARDSGKLVGILRALSDFSYRCFIADLAVEKAYQKQGLGKKLIQMARSTSTDARLFLFAAEGAITFYEKLGFQLHDHCYQLKPEDQLN</sequence>
<dbReference type="InterPro" id="IPR045039">
    <property type="entry name" value="NSI-like"/>
</dbReference>
<dbReference type="PROSITE" id="PS51186">
    <property type="entry name" value="GNAT"/>
    <property type="match status" value="1"/>
</dbReference>